<organism evidence="1 2">
    <name type="scientific">Mixta intestinalis</name>
    <dbReference type="NCBI Taxonomy" id="1615494"/>
    <lineage>
        <taxon>Bacteria</taxon>
        <taxon>Pseudomonadati</taxon>
        <taxon>Pseudomonadota</taxon>
        <taxon>Gammaproteobacteria</taxon>
        <taxon>Enterobacterales</taxon>
        <taxon>Erwiniaceae</taxon>
        <taxon>Mixta</taxon>
    </lineage>
</organism>
<dbReference type="AlphaFoldDB" id="A0A6P1PVL2"/>
<gene>
    <name evidence="1" type="ORF">C7M51_00098</name>
</gene>
<protein>
    <submittedName>
        <fullName evidence="1">Uncharacterized protein</fullName>
    </submittedName>
</protein>
<reference evidence="1 2" key="1">
    <citation type="submission" date="2018-03" db="EMBL/GenBank/DDBJ databases">
        <title>Pantoea intestinalis SRCM103226 isolated form the mealworm.</title>
        <authorList>
            <person name="Jeong D.-Y."/>
            <person name="Kim J.W."/>
        </authorList>
    </citation>
    <scope>NUCLEOTIDE SEQUENCE [LARGE SCALE GENOMIC DNA]</scope>
    <source>
        <strain evidence="1 2">SRCM103226</strain>
    </source>
</reference>
<accession>A0A6P1PVL2</accession>
<dbReference type="Proteomes" id="UP000464053">
    <property type="component" value="Chromosome"/>
</dbReference>
<proteinExistence type="predicted"/>
<keyword evidence="2" id="KW-1185">Reference proteome</keyword>
<dbReference type="KEGG" id="mint:C7M51_00098"/>
<evidence type="ECO:0000313" key="2">
    <source>
        <dbReference type="Proteomes" id="UP000464053"/>
    </source>
</evidence>
<sequence length="43" mass="5164">MAVYITLCRVVGRVFIVNAFFNMQLYFFISWNKEVCFIFCACR</sequence>
<evidence type="ECO:0000313" key="1">
    <source>
        <dbReference type="EMBL" id="QHM69845.1"/>
    </source>
</evidence>
<dbReference type="EMBL" id="CP028271">
    <property type="protein sequence ID" value="QHM69845.1"/>
    <property type="molecule type" value="Genomic_DNA"/>
</dbReference>
<name>A0A6P1PVL2_9GAMM</name>